<feature type="transmembrane region" description="Helical" evidence="1">
    <location>
        <begin position="153"/>
        <end position="178"/>
    </location>
</feature>
<reference evidence="2 3" key="1">
    <citation type="submission" date="2019-07" db="EMBL/GenBank/DDBJ databases">
        <title>Whole genome shotgun sequence of Cerasibacillus quisquiliarum NBRC 102429.</title>
        <authorList>
            <person name="Hosoyama A."/>
            <person name="Uohara A."/>
            <person name="Ohji S."/>
            <person name="Ichikawa N."/>
        </authorList>
    </citation>
    <scope>NUCLEOTIDE SEQUENCE [LARGE SCALE GENOMIC DNA]</scope>
    <source>
        <strain evidence="2 3">NBRC 102429</strain>
    </source>
</reference>
<dbReference type="OrthoDB" id="2320684at2"/>
<evidence type="ECO:0000313" key="2">
    <source>
        <dbReference type="EMBL" id="GEN32161.1"/>
    </source>
</evidence>
<dbReference type="EMBL" id="BJXW01000031">
    <property type="protein sequence ID" value="GEN32161.1"/>
    <property type="molecule type" value="Genomic_DNA"/>
</dbReference>
<dbReference type="Proteomes" id="UP000321491">
    <property type="component" value="Unassembled WGS sequence"/>
</dbReference>
<dbReference type="RefSeq" id="WP_146938524.1">
    <property type="nucleotide sequence ID" value="NZ_BJXW01000031.1"/>
</dbReference>
<organism evidence="2 3">
    <name type="scientific">Cerasibacillus quisquiliarum</name>
    <dbReference type="NCBI Taxonomy" id="227865"/>
    <lineage>
        <taxon>Bacteria</taxon>
        <taxon>Bacillati</taxon>
        <taxon>Bacillota</taxon>
        <taxon>Bacilli</taxon>
        <taxon>Bacillales</taxon>
        <taxon>Bacillaceae</taxon>
        <taxon>Cerasibacillus</taxon>
    </lineage>
</organism>
<proteinExistence type="predicted"/>
<dbReference type="AlphaFoldDB" id="A0A511V294"/>
<keyword evidence="3" id="KW-1185">Reference proteome</keyword>
<keyword evidence="1" id="KW-0472">Membrane</keyword>
<keyword evidence="1" id="KW-0812">Transmembrane</keyword>
<evidence type="ECO:0000256" key="1">
    <source>
        <dbReference type="SAM" id="Phobius"/>
    </source>
</evidence>
<keyword evidence="1" id="KW-1133">Transmembrane helix</keyword>
<evidence type="ECO:0000313" key="3">
    <source>
        <dbReference type="Proteomes" id="UP000321491"/>
    </source>
</evidence>
<comment type="caution">
    <text evidence="2">The sequence shown here is derived from an EMBL/GenBank/DDBJ whole genome shotgun (WGS) entry which is preliminary data.</text>
</comment>
<sequence length="293" mass="35191">MTQRSYFTDISYYLSLQSKMLRAFEKGDYWRYIILREHYLYSGKYWESLSDESKLFEDSPSPYKDRAHYFDKKQLVYEHFIKDDVSVTLHMIEGKTALQTLQHALTNFVIYLIIFCAIYFSNNMLVRDRENISVLQGVPINWYRFINTKTIAAFVYTTVVLIIFMLLATSLLSMTYGFGTWSFKVPIMTGLNEEHFYYEYDMMPIATFLIIAFIFISILIYLFTRLNMIFSLLFKNEWVVLFMSSLILLSETYYFARDKRELLGFDLSYFPQTYFDFGNRRRTFQMKSRFCNI</sequence>
<name>A0A511V294_9BACI</name>
<accession>A0A511V294</accession>
<gene>
    <name evidence="2" type="ORF">CQU01_23990</name>
</gene>
<feature type="transmembrane region" description="Helical" evidence="1">
    <location>
        <begin position="205"/>
        <end position="226"/>
    </location>
</feature>
<feature type="transmembrane region" description="Helical" evidence="1">
    <location>
        <begin position="101"/>
        <end position="120"/>
    </location>
</feature>
<feature type="transmembrane region" description="Helical" evidence="1">
    <location>
        <begin position="238"/>
        <end position="256"/>
    </location>
</feature>
<protein>
    <submittedName>
        <fullName evidence="2">Uncharacterized protein</fullName>
    </submittedName>
</protein>